<name>A0A429X9B8_SIMTE</name>
<dbReference type="GO" id="GO:0003677">
    <property type="term" value="F:DNA binding"/>
    <property type="evidence" value="ECO:0007669"/>
    <property type="project" value="UniProtKB-KW"/>
</dbReference>
<dbReference type="RefSeq" id="WP_120115878.1">
    <property type="nucleotide sequence ID" value="NZ_QYTW02000008.1"/>
</dbReference>
<proteinExistence type="predicted"/>
<dbReference type="AlphaFoldDB" id="A0A429X9B8"/>
<evidence type="ECO:0000259" key="2">
    <source>
        <dbReference type="Pfam" id="PF07282"/>
    </source>
</evidence>
<organism evidence="3 4">
    <name type="scientific">Siminovitchia terrae</name>
    <name type="common">Bacillus terrae</name>
    <dbReference type="NCBI Taxonomy" id="1914933"/>
    <lineage>
        <taxon>Bacteria</taxon>
        <taxon>Bacillati</taxon>
        <taxon>Bacillota</taxon>
        <taxon>Bacilli</taxon>
        <taxon>Bacillales</taxon>
        <taxon>Bacillaceae</taxon>
        <taxon>Siminovitchia</taxon>
    </lineage>
</organism>
<sequence>MLANTTNQKLSNWSFGKVYAFLSYKLEVEGIKLSKHDESNTTQPCPCCAKK</sequence>
<evidence type="ECO:0000256" key="1">
    <source>
        <dbReference type="ARBA" id="ARBA00023125"/>
    </source>
</evidence>
<comment type="caution">
    <text evidence="3">The sequence shown here is derived from an EMBL/GenBank/DDBJ whole genome shotgun (WGS) entry which is preliminary data.</text>
</comment>
<feature type="domain" description="Cas12f1-like TNB" evidence="2">
    <location>
        <begin position="15"/>
        <end position="49"/>
    </location>
</feature>
<evidence type="ECO:0000313" key="4">
    <source>
        <dbReference type="Proteomes" id="UP000287296"/>
    </source>
</evidence>
<dbReference type="OrthoDB" id="4278026at2"/>
<dbReference type="InterPro" id="IPR010095">
    <property type="entry name" value="Cas12f1-like_TNB"/>
</dbReference>
<keyword evidence="1" id="KW-0238">DNA-binding</keyword>
<evidence type="ECO:0000313" key="3">
    <source>
        <dbReference type="EMBL" id="RST59793.1"/>
    </source>
</evidence>
<dbReference type="Pfam" id="PF07282">
    <property type="entry name" value="Cas12f1-like_TNB"/>
    <property type="match status" value="1"/>
</dbReference>
<reference evidence="3 4" key="1">
    <citation type="submission" date="2018-12" db="EMBL/GenBank/DDBJ databases">
        <authorList>
            <person name="Sun L."/>
            <person name="Chen Z."/>
        </authorList>
    </citation>
    <scope>NUCLEOTIDE SEQUENCE [LARGE SCALE GENOMIC DNA]</scope>
    <source>
        <strain evidence="3 4">LMG 29736</strain>
    </source>
</reference>
<protein>
    <submittedName>
        <fullName evidence="3">Transposase</fullName>
    </submittedName>
</protein>
<dbReference type="EMBL" id="QYTW02000008">
    <property type="protein sequence ID" value="RST59793.1"/>
    <property type="molecule type" value="Genomic_DNA"/>
</dbReference>
<dbReference type="Proteomes" id="UP000287296">
    <property type="component" value="Unassembled WGS sequence"/>
</dbReference>
<gene>
    <name evidence="3" type="ORF">D5F11_010295</name>
</gene>
<accession>A0A429X9B8</accession>